<feature type="region of interest" description="Disordered" evidence="1">
    <location>
        <begin position="88"/>
        <end position="107"/>
    </location>
</feature>
<dbReference type="Pfam" id="PF01726">
    <property type="entry name" value="LexA_DNA_bind"/>
    <property type="match status" value="1"/>
</dbReference>
<comment type="caution">
    <text evidence="3">The sequence shown here is derived from an EMBL/GenBank/DDBJ whole genome shotgun (WGS) entry which is preliminary data.</text>
</comment>
<name>A0ABV1QCS0_STRMI</name>
<proteinExistence type="predicted"/>
<keyword evidence="3" id="KW-0238">DNA-binding</keyword>
<dbReference type="Proteomes" id="UP001456562">
    <property type="component" value="Unassembled WGS sequence"/>
</dbReference>
<accession>A0ABV1QCS0</accession>
<dbReference type="EMBL" id="JBEJUE010000047">
    <property type="protein sequence ID" value="MER0428966.1"/>
    <property type="molecule type" value="Genomic_DNA"/>
</dbReference>
<dbReference type="InterPro" id="IPR036388">
    <property type="entry name" value="WH-like_DNA-bd_sf"/>
</dbReference>
<dbReference type="SUPFAM" id="SSF46785">
    <property type="entry name" value="Winged helix' DNA-binding domain"/>
    <property type="match status" value="1"/>
</dbReference>
<evidence type="ECO:0000313" key="3">
    <source>
        <dbReference type="EMBL" id="MER0428966.1"/>
    </source>
</evidence>
<dbReference type="InterPro" id="IPR006199">
    <property type="entry name" value="LexA_DNA-bd_dom"/>
</dbReference>
<dbReference type="GO" id="GO:0003677">
    <property type="term" value="F:DNA binding"/>
    <property type="evidence" value="ECO:0007669"/>
    <property type="project" value="UniProtKB-KW"/>
</dbReference>
<evidence type="ECO:0000259" key="2">
    <source>
        <dbReference type="Pfam" id="PF01726"/>
    </source>
</evidence>
<dbReference type="InterPro" id="IPR036390">
    <property type="entry name" value="WH_DNA-bd_sf"/>
</dbReference>
<evidence type="ECO:0000256" key="1">
    <source>
        <dbReference type="SAM" id="MobiDB-lite"/>
    </source>
</evidence>
<protein>
    <submittedName>
        <fullName evidence="3">Winged helix DNA-binding protein</fullName>
    </submittedName>
</protein>
<gene>
    <name evidence="3" type="ORF">ABR748_32865</name>
</gene>
<keyword evidence="4" id="KW-1185">Reference proteome</keyword>
<reference evidence="3 4" key="1">
    <citation type="submission" date="2024-01" db="EMBL/GenBank/DDBJ databases">
        <title>Metagenomic exploration of the rhizosphere soil microbial community and their significance in facilitating the development of wild simulated ginseng.</title>
        <authorList>
            <person name="Huang J."/>
        </authorList>
    </citation>
    <scope>NUCLEOTIDE SEQUENCE [LARGE SCALE GENOMIC DNA]</scope>
    <source>
        <strain evidence="3 4">WY141</strain>
    </source>
</reference>
<evidence type="ECO:0000313" key="4">
    <source>
        <dbReference type="Proteomes" id="UP001456562"/>
    </source>
</evidence>
<feature type="region of interest" description="Disordered" evidence="1">
    <location>
        <begin position="1"/>
        <end position="31"/>
    </location>
</feature>
<organism evidence="3 4">
    <name type="scientific">Streptomyces microflavus</name>
    <name type="common">Streptomyces lipmanii</name>
    <dbReference type="NCBI Taxonomy" id="1919"/>
    <lineage>
        <taxon>Bacteria</taxon>
        <taxon>Bacillati</taxon>
        <taxon>Actinomycetota</taxon>
        <taxon>Actinomycetes</taxon>
        <taxon>Kitasatosporales</taxon>
        <taxon>Streptomycetaceae</taxon>
        <taxon>Streptomyces</taxon>
    </lineage>
</organism>
<dbReference type="RefSeq" id="WP_350240974.1">
    <property type="nucleotide sequence ID" value="NZ_JBEJUE010000047.1"/>
</dbReference>
<feature type="domain" description="LexA repressor DNA-binding" evidence="2">
    <location>
        <begin position="28"/>
        <end position="85"/>
    </location>
</feature>
<sequence>MESCGTGGAAPADCGRSPGGRGVKREPRPLSARQEAVMAVVRFWIIEHGHGPTIREIGARVGLSSTSCVAYQLRQLEERGLISRTGRGWSSCRLENPRPPRRGLRSR</sequence>
<dbReference type="Gene3D" id="1.10.10.10">
    <property type="entry name" value="Winged helix-like DNA-binding domain superfamily/Winged helix DNA-binding domain"/>
    <property type="match status" value="1"/>
</dbReference>